<dbReference type="GO" id="GO:0000139">
    <property type="term" value="C:Golgi membrane"/>
    <property type="evidence" value="ECO:0007669"/>
    <property type="project" value="TreeGrafter"/>
</dbReference>
<evidence type="ECO:0000259" key="4">
    <source>
        <dbReference type="Pfam" id="PF07064"/>
    </source>
</evidence>
<reference evidence="5 6" key="1">
    <citation type="journal article" date="2018" name="Mol. Biol. Evol.">
        <title>Broad Genomic Sampling Reveals a Smut Pathogenic Ancestry of the Fungal Clade Ustilaginomycotina.</title>
        <authorList>
            <person name="Kijpornyongpan T."/>
            <person name="Mondo S.J."/>
            <person name="Barry K."/>
            <person name="Sandor L."/>
            <person name="Lee J."/>
            <person name="Lipzen A."/>
            <person name="Pangilinan J."/>
            <person name="LaButti K."/>
            <person name="Hainaut M."/>
            <person name="Henrissat B."/>
            <person name="Grigoriev I.V."/>
            <person name="Spatafora J.W."/>
            <person name="Aime M.C."/>
        </authorList>
    </citation>
    <scope>NUCLEOTIDE SEQUENCE [LARGE SCALE GENOMIC DNA]</scope>
    <source>
        <strain evidence="5 6">MCA 4718</strain>
    </source>
</reference>
<feature type="compositionally biased region" description="Gly residues" evidence="3">
    <location>
        <begin position="1225"/>
        <end position="1234"/>
    </location>
</feature>
<evidence type="ECO:0000313" key="6">
    <source>
        <dbReference type="Proteomes" id="UP000245942"/>
    </source>
</evidence>
<sequence>MYWPLNVARRLLPPALPSDGAGPSSEPAVHLCPSPPSFQPSYFILLTPSCIHLYSVRPAQAVASLRRTERSLQEYGHNVRCHWRPGSVAAEIAVETSSSYLLIYSIEAASLQQTYSYAPPPSANKAAPSSKALKAAFAASAGEIPGSWAAGQGELRVGEAGGSDNAGRAAGRTGGAALEIHLKLALRVDAGLSCALAITSHLLIATKSPPAVQAIPWPDDTSEQLQTTAVLASLPWFHSGTEASQRPDETHESASEPLGENKVEEAEMNATPSKANGNEMEATAHAHQTASTLRATNIISLHYSRAMHLCVWVASDGRSYVASLDDDAEWLGRCFHNPPPRRRRSRAHREGSEGLDESIDRGEAEEETLPLVEGGKRATVAAINAKIGLIAAGQEDGTIEVFVLRTQHRAVPSHTLSLRVALRSTASYLTSGPVRALQWTADGLALAVGWEKGWAVWSAWGKLMGHSFTDSHLTNRSKNFSDTFMDGLTDLFWGPGGTNLIVLAGAAKGSRIDPHRQLFSIPFAKSAVAGQHSPDNTRFAFIQLDDSLLVYRGSEQPDMSIINPESDVWHHIKVPQDYFARNWPIRYASISTDGRLIAVAGRRGLAHYSAISGRWKIFSSTDEEEAFQVRGGLQWYEHVLIAACQSGDAAQLRLYSRDTDLSNANLLHIENVSAPVILTSLFEDSLLVYTSDNTFYHFLIVITRDSINLSLCGSITFEGVVGEPERVRGMSWMIPKGQQRFGDPMDDLTVATIIFLVDGKLVLLRPRKAEDNEAEVAYDMQILGDRIEYYWTHLQGIGTLENSLWGYDGTGIKLWLDALTIEQARPHNGSIVDSDEAGSEYEYEDEAPEYKTIEESLSMPLDFYPLCIVLEKGIIIGVEPEVSLRRNLEFAIFRSATTTHLFLHQLLRYYLEHGRMREAVTCASFYQSLVYFPHALEVLLHAVLEDEAEGDVNVMTHSNSNGSIADTGIGDTSMAEPAIGDGNGVTRRQSLDDVSGRPLLPIVVDFLDHFDESLSVVVACARKTEVERWPYLFGAVGEPKVLFEKCLAAGSLQTAGSYLLVLQTVESLEESIADTARLLALAAQREEWVLCQDLLRYTRSMDESGQALQQVVKQAGILQELPDSPSGASFRSYPPAPPPLMRTVSGSTTLDVTHEEEEGEEEEEVMNGQEAETSGYSEDQSGQSLEGFASHSASSSSANLSADYFRASPQRRLSGRSSFASSPVGGAGAGGASRLGGTYSTSDSPLASPPLAPPVPQLTVNGRIMPSMASRGGG</sequence>
<dbReference type="STRING" id="1684307.A0A316TZL5"/>
<dbReference type="OrthoDB" id="67540at2759"/>
<keyword evidence="2" id="KW-0472">Membrane</keyword>
<dbReference type="GO" id="GO:0034066">
    <property type="term" value="C:Ric1-Rgp1 guanyl-nucleotide exchange factor complex"/>
    <property type="evidence" value="ECO:0007669"/>
    <property type="project" value="InterPro"/>
</dbReference>
<feature type="domain" description="RIC1 C-terminal alpha solenoid region" evidence="4">
    <location>
        <begin position="904"/>
        <end position="1116"/>
    </location>
</feature>
<keyword evidence="6" id="KW-1185">Reference proteome</keyword>
<evidence type="ECO:0000256" key="3">
    <source>
        <dbReference type="SAM" id="MobiDB-lite"/>
    </source>
</evidence>
<dbReference type="EMBL" id="KZ819336">
    <property type="protein sequence ID" value="PWN18420.1"/>
    <property type="molecule type" value="Genomic_DNA"/>
</dbReference>
<feature type="region of interest" description="Disordered" evidence="3">
    <location>
        <begin position="1123"/>
        <end position="1196"/>
    </location>
</feature>
<protein>
    <submittedName>
        <fullName evidence="5">RIC1-domain-containing protein</fullName>
    </submittedName>
</protein>
<dbReference type="InterPro" id="IPR015943">
    <property type="entry name" value="WD40/YVTN_repeat-like_dom_sf"/>
</dbReference>
<dbReference type="GO" id="GO:0042147">
    <property type="term" value="P:retrograde transport, endosome to Golgi"/>
    <property type="evidence" value="ECO:0007669"/>
    <property type="project" value="TreeGrafter"/>
</dbReference>
<feature type="region of interest" description="Disordered" evidence="3">
    <location>
        <begin position="337"/>
        <end position="368"/>
    </location>
</feature>
<organism evidence="5 6">
    <name type="scientific">Pseudomicrostroma glucosiphilum</name>
    <dbReference type="NCBI Taxonomy" id="1684307"/>
    <lineage>
        <taxon>Eukaryota</taxon>
        <taxon>Fungi</taxon>
        <taxon>Dikarya</taxon>
        <taxon>Basidiomycota</taxon>
        <taxon>Ustilaginomycotina</taxon>
        <taxon>Exobasidiomycetes</taxon>
        <taxon>Microstromatales</taxon>
        <taxon>Microstromatales incertae sedis</taxon>
        <taxon>Pseudomicrostroma</taxon>
    </lineage>
</organism>
<comment type="subcellular location">
    <subcellularLocation>
        <location evidence="1">Membrane</location>
    </subcellularLocation>
</comment>
<feature type="compositionally biased region" description="Pro residues" evidence="3">
    <location>
        <begin position="1247"/>
        <end position="1256"/>
    </location>
</feature>
<dbReference type="GeneID" id="37016274"/>
<evidence type="ECO:0000256" key="2">
    <source>
        <dbReference type="ARBA" id="ARBA00023136"/>
    </source>
</evidence>
<dbReference type="SUPFAM" id="SSF82171">
    <property type="entry name" value="DPP6 N-terminal domain-like"/>
    <property type="match status" value="1"/>
</dbReference>
<accession>A0A316TZL5</accession>
<feature type="region of interest" description="Disordered" evidence="3">
    <location>
        <begin position="240"/>
        <end position="276"/>
    </location>
</feature>
<feature type="region of interest" description="Disordered" evidence="3">
    <location>
        <begin position="1214"/>
        <end position="1274"/>
    </location>
</feature>
<dbReference type="GO" id="GO:0006886">
    <property type="term" value="P:intracellular protein transport"/>
    <property type="evidence" value="ECO:0007669"/>
    <property type="project" value="InterPro"/>
</dbReference>
<name>A0A316TZL5_9BASI</name>
<dbReference type="AlphaFoldDB" id="A0A316TZL5"/>
<dbReference type="InterPro" id="IPR040096">
    <property type="entry name" value="Ric1"/>
</dbReference>
<feature type="compositionally biased region" description="Basic and acidic residues" evidence="3">
    <location>
        <begin position="245"/>
        <end position="265"/>
    </location>
</feature>
<dbReference type="Pfam" id="PF25440">
    <property type="entry name" value="Beta-prop_RIC1_2nd"/>
    <property type="match status" value="1"/>
</dbReference>
<dbReference type="InterPro" id="IPR009771">
    <property type="entry name" value="RIC1_C"/>
</dbReference>
<feature type="compositionally biased region" description="Basic and acidic residues" evidence="3">
    <location>
        <begin position="348"/>
        <end position="362"/>
    </location>
</feature>
<dbReference type="PANTHER" id="PTHR22746:SF10">
    <property type="entry name" value="GUANINE NUCLEOTIDE EXCHANGE FACTOR SUBUNIT RIC1"/>
    <property type="match status" value="1"/>
</dbReference>
<gene>
    <name evidence="5" type="ORF">BCV69DRAFT_301222</name>
</gene>
<feature type="compositionally biased region" description="Acidic residues" evidence="3">
    <location>
        <begin position="1154"/>
        <end position="1165"/>
    </location>
</feature>
<dbReference type="Pfam" id="PF07064">
    <property type="entry name" value="RIC1"/>
    <property type="match status" value="1"/>
</dbReference>
<dbReference type="Gene3D" id="2.130.10.10">
    <property type="entry name" value="YVTN repeat-like/Quinoprotein amine dehydrogenase"/>
    <property type="match status" value="1"/>
</dbReference>
<dbReference type="GO" id="GO:0005829">
    <property type="term" value="C:cytosol"/>
    <property type="evidence" value="ECO:0007669"/>
    <property type="project" value="TreeGrafter"/>
</dbReference>
<proteinExistence type="predicted"/>
<evidence type="ECO:0000313" key="5">
    <source>
        <dbReference type="EMBL" id="PWN18420.1"/>
    </source>
</evidence>
<dbReference type="PANTHER" id="PTHR22746">
    <property type="entry name" value="RAB6A-GEF COMPLEX PARTNER PROTEIN 1"/>
    <property type="match status" value="1"/>
</dbReference>
<evidence type="ECO:0000256" key="1">
    <source>
        <dbReference type="ARBA" id="ARBA00004370"/>
    </source>
</evidence>
<dbReference type="RefSeq" id="XP_025345580.1">
    <property type="nucleotide sequence ID" value="XM_025494540.1"/>
</dbReference>
<feature type="compositionally biased region" description="Polar residues" evidence="3">
    <location>
        <begin position="1170"/>
        <end position="1184"/>
    </location>
</feature>
<dbReference type="Proteomes" id="UP000245942">
    <property type="component" value="Unassembled WGS sequence"/>
</dbReference>